<dbReference type="VEuPathDB" id="FungiDB:LEMA_P123140.1"/>
<gene>
    <name evidence="2" type="ORF">LEMA_P123140.1</name>
</gene>
<dbReference type="InParanoid" id="E4ZRY2"/>
<dbReference type="HOGENOM" id="CLU_918517_0_0_1"/>
<evidence type="ECO:0000256" key="1">
    <source>
        <dbReference type="SAM" id="MobiDB-lite"/>
    </source>
</evidence>
<name>E4ZRY2_LEPMJ</name>
<dbReference type="Proteomes" id="UP000002668">
    <property type="component" value="Genome"/>
</dbReference>
<feature type="compositionally biased region" description="Basic and acidic residues" evidence="1">
    <location>
        <begin position="245"/>
        <end position="266"/>
    </location>
</feature>
<evidence type="ECO:0000313" key="2">
    <source>
        <dbReference type="EMBL" id="CBX94162.1"/>
    </source>
</evidence>
<evidence type="ECO:0000313" key="3">
    <source>
        <dbReference type="Proteomes" id="UP000002668"/>
    </source>
</evidence>
<protein>
    <submittedName>
        <fullName evidence="2">Predicted protein</fullName>
    </submittedName>
</protein>
<dbReference type="EMBL" id="FP929120">
    <property type="protein sequence ID" value="CBX94162.1"/>
    <property type="molecule type" value="Genomic_DNA"/>
</dbReference>
<dbReference type="AlphaFoldDB" id="E4ZRY2"/>
<feature type="region of interest" description="Disordered" evidence="1">
    <location>
        <begin position="245"/>
        <end position="268"/>
    </location>
</feature>
<feature type="region of interest" description="Disordered" evidence="1">
    <location>
        <begin position="145"/>
        <end position="172"/>
    </location>
</feature>
<accession>E4ZRY2</accession>
<keyword evidence="3" id="KW-1185">Reference proteome</keyword>
<reference evidence="3" key="1">
    <citation type="journal article" date="2011" name="Nat. Commun.">
        <title>Effector diversification within compartments of the Leptosphaeria maculans genome affected by Repeat-Induced Point mutations.</title>
        <authorList>
            <person name="Rouxel T."/>
            <person name="Grandaubert J."/>
            <person name="Hane J.K."/>
            <person name="Hoede C."/>
            <person name="van de Wouw A.P."/>
            <person name="Couloux A."/>
            <person name="Dominguez V."/>
            <person name="Anthouard V."/>
            <person name="Bally P."/>
            <person name="Bourras S."/>
            <person name="Cozijnsen A.J."/>
            <person name="Ciuffetti L.M."/>
            <person name="Degrave A."/>
            <person name="Dilmaghani A."/>
            <person name="Duret L."/>
            <person name="Fudal I."/>
            <person name="Goodwin S.B."/>
            <person name="Gout L."/>
            <person name="Glaser N."/>
            <person name="Linglin J."/>
            <person name="Kema G.H.J."/>
            <person name="Lapalu N."/>
            <person name="Lawrence C.B."/>
            <person name="May K."/>
            <person name="Meyer M."/>
            <person name="Ollivier B."/>
            <person name="Poulain J."/>
            <person name="Schoch C.L."/>
            <person name="Simon A."/>
            <person name="Spatafora J.W."/>
            <person name="Stachowiak A."/>
            <person name="Turgeon B.G."/>
            <person name="Tyler B.M."/>
            <person name="Vincent D."/>
            <person name="Weissenbach J."/>
            <person name="Amselem J."/>
            <person name="Quesneville H."/>
            <person name="Oliver R.P."/>
            <person name="Wincker P."/>
            <person name="Balesdent M.-H."/>
            <person name="Howlett B.J."/>
        </authorList>
    </citation>
    <scope>NUCLEOTIDE SEQUENCE [LARGE SCALE GENOMIC DNA]</scope>
    <source>
        <strain evidence="3">JN3 / isolate v23.1.3 / race Av1-4-5-6-7-8</strain>
    </source>
</reference>
<proteinExistence type="predicted"/>
<sequence length="303" mass="34525">MAVNLHRDARSGHRRIGLLSALLDLAGASNVQTNGLAVYFLVSVTWPFSTLFFNQHKTARFDFCFLHLHRAVQYHHSLTHPFNSHYILTTMCKHYRHNAKARHERELSAAKSKLFGSGRTAPVTRVAVGKTAAGKKFRFLLRHPRKGKSKSESKVLKQAQQAAEMSEDVEMSDDTDMDDLARAFAKMALGQNGIEGPESNDVEMEMFSTPSSKTMFLAPSHPIILHHTNDFFRKAAPEWKRKVDPLERGTRNERDAKRFRGPEAPKPKGPYRVFYGNIAILKMPNGSSRTLRWDTNRQSRLRR</sequence>
<organism evidence="3">
    <name type="scientific">Leptosphaeria maculans (strain JN3 / isolate v23.1.3 / race Av1-4-5-6-7-8)</name>
    <name type="common">Blackleg fungus</name>
    <name type="synonym">Phoma lingam</name>
    <dbReference type="NCBI Taxonomy" id="985895"/>
    <lineage>
        <taxon>Eukaryota</taxon>
        <taxon>Fungi</taxon>
        <taxon>Dikarya</taxon>
        <taxon>Ascomycota</taxon>
        <taxon>Pezizomycotina</taxon>
        <taxon>Dothideomycetes</taxon>
        <taxon>Pleosporomycetidae</taxon>
        <taxon>Pleosporales</taxon>
        <taxon>Pleosporineae</taxon>
        <taxon>Leptosphaeriaceae</taxon>
        <taxon>Plenodomus</taxon>
        <taxon>Plenodomus lingam/Leptosphaeria maculans species complex</taxon>
    </lineage>
</organism>